<dbReference type="PROSITE" id="PS00092">
    <property type="entry name" value="N6_MTASE"/>
    <property type="match status" value="1"/>
</dbReference>
<dbReference type="PANTHER" id="PTHR43542">
    <property type="entry name" value="METHYLTRANSFERASE"/>
    <property type="match status" value="1"/>
</dbReference>
<reference evidence="3 4" key="1">
    <citation type="journal article" date="2007" name="PLoS Genet.">
        <title>Patterns and implications of gene gain and loss in the evolution of Prochlorococcus.</title>
        <authorList>
            <person name="Kettler G.C."/>
            <person name="Martiny A.C."/>
            <person name="Huang K."/>
            <person name="Zucker J."/>
            <person name="Coleman M.L."/>
            <person name="Rodrigue S."/>
            <person name="Chen F."/>
            <person name="Lapidus A."/>
            <person name="Ferriera S."/>
            <person name="Johnson J."/>
            <person name="Steglich C."/>
            <person name="Church G.M."/>
            <person name="Richardson P."/>
            <person name="Chisholm S.W."/>
        </authorList>
    </citation>
    <scope>NUCLEOTIDE SEQUENCE [LARGE SCALE GENOMIC DNA]</scope>
    <source>
        <strain evidence="3 4">AS9601</strain>
    </source>
</reference>
<dbReference type="InterPro" id="IPR002052">
    <property type="entry name" value="DNA_methylase_N6_adenine_CS"/>
</dbReference>
<dbReference type="InterPro" id="IPR029063">
    <property type="entry name" value="SAM-dependent_MTases_sf"/>
</dbReference>
<protein>
    <submittedName>
        <fullName evidence="3">N6-adenine-specific methylase</fullName>
    </submittedName>
</protein>
<dbReference type="PANTHER" id="PTHR43542:SF1">
    <property type="entry name" value="METHYLTRANSFERASE"/>
    <property type="match status" value="1"/>
</dbReference>
<dbReference type="HOGENOM" id="CLU_075826_0_2_3"/>
<dbReference type="AlphaFoldDB" id="A2BRN7"/>
<dbReference type="GO" id="GO:0003676">
    <property type="term" value="F:nucleic acid binding"/>
    <property type="evidence" value="ECO:0007669"/>
    <property type="project" value="InterPro"/>
</dbReference>
<dbReference type="GO" id="GO:0031167">
    <property type="term" value="P:rRNA methylation"/>
    <property type="evidence" value="ECO:0007669"/>
    <property type="project" value="InterPro"/>
</dbReference>
<dbReference type="Pfam" id="PF03602">
    <property type="entry name" value="Cons_hypoth95"/>
    <property type="match status" value="1"/>
</dbReference>
<keyword evidence="1 3" id="KW-0489">Methyltransferase</keyword>
<dbReference type="PIRSF" id="PIRSF004553">
    <property type="entry name" value="CHP00095"/>
    <property type="match status" value="1"/>
</dbReference>
<organism evidence="3 4">
    <name type="scientific">Prochlorococcus marinus (strain AS9601)</name>
    <dbReference type="NCBI Taxonomy" id="146891"/>
    <lineage>
        <taxon>Bacteria</taxon>
        <taxon>Bacillati</taxon>
        <taxon>Cyanobacteriota</taxon>
        <taxon>Cyanophyceae</taxon>
        <taxon>Synechococcales</taxon>
        <taxon>Prochlorococcaceae</taxon>
        <taxon>Prochlorococcus</taxon>
    </lineage>
</organism>
<proteinExistence type="predicted"/>
<dbReference type="GO" id="GO:0008168">
    <property type="term" value="F:methyltransferase activity"/>
    <property type="evidence" value="ECO:0007669"/>
    <property type="project" value="UniProtKB-KW"/>
</dbReference>
<dbReference type="eggNOG" id="COG0742">
    <property type="taxonomic scope" value="Bacteria"/>
</dbReference>
<dbReference type="Proteomes" id="UP000002590">
    <property type="component" value="Chromosome"/>
</dbReference>
<name>A2BRN7_PROMS</name>
<accession>A2BRN7</accession>
<dbReference type="RefSeq" id="WP_011818596.1">
    <property type="nucleotide sequence ID" value="NC_008816.1"/>
</dbReference>
<dbReference type="NCBIfam" id="TIGR00095">
    <property type="entry name" value="16S rRNA (guanine(966)-N(2))-methyltransferase RsmD"/>
    <property type="match status" value="1"/>
</dbReference>
<dbReference type="CDD" id="cd02440">
    <property type="entry name" value="AdoMet_MTases"/>
    <property type="match status" value="1"/>
</dbReference>
<dbReference type="EMBL" id="CP000551">
    <property type="protein sequence ID" value="ABM70448.1"/>
    <property type="molecule type" value="Genomic_DNA"/>
</dbReference>
<sequence>MKTNLRLIGGKKLQSPNNSNTRPTTLRVREAIFNILNKRVENSNWLDLFSGTGTISCEAYNHGASKILAIEKNKINSKICLENLLSLENIENRRNDIEVICKDVVKWTKPNYERNLSSKNMDLNKLKFDFVYLDPPYDVDFHELVLNQLFNCNFLKKDSTVICEHSPKLFIKKSTLWETIDVRDYGQSRLTFLINVQHS</sequence>
<dbReference type="OrthoDB" id="9803017at2"/>
<evidence type="ECO:0000313" key="4">
    <source>
        <dbReference type="Proteomes" id="UP000002590"/>
    </source>
</evidence>
<evidence type="ECO:0000256" key="1">
    <source>
        <dbReference type="ARBA" id="ARBA00022603"/>
    </source>
</evidence>
<evidence type="ECO:0000256" key="2">
    <source>
        <dbReference type="ARBA" id="ARBA00022679"/>
    </source>
</evidence>
<dbReference type="InterPro" id="IPR004398">
    <property type="entry name" value="RNA_MeTrfase_RsmD"/>
</dbReference>
<dbReference type="SUPFAM" id="SSF53335">
    <property type="entry name" value="S-adenosyl-L-methionine-dependent methyltransferases"/>
    <property type="match status" value="1"/>
</dbReference>
<dbReference type="Gene3D" id="3.40.50.150">
    <property type="entry name" value="Vaccinia Virus protein VP39"/>
    <property type="match status" value="1"/>
</dbReference>
<gene>
    <name evidence="3" type="ordered locus">A9601_11641</name>
</gene>
<keyword evidence="2" id="KW-0808">Transferase</keyword>
<dbReference type="KEGG" id="pmb:A9601_11641"/>
<dbReference type="STRING" id="146891.A9601_11641"/>
<evidence type="ECO:0000313" key="3">
    <source>
        <dbReference type="EMBL" id="ABM70448.1"/>
    </source>
</evidence>